<keyword evidence="3" id="KW-1185">Reference proteome</keyword>
<dbReference type="EMBL" id="LQRT01000007">
    <property type="protein sequence ID" value="KZS41106.1"/>
    <property type="molecule type" value="Genomic_DNA"/>
</dbReference>
<dbReference type="AlphaFoldDB" id="A0A162FC85"/>
<dbReference type="OrthoDB" id="9773047at2"/>
<dbReference type="InterPro" id="IPR001466">
    <property type="entry name" value="Beta-lactam-related"/>
</dbReference>
<proteinExistence type="predicted"/>
<evidence type="ECO:0000259" key="1">
    <source>
        <dbReference type="Pfam" id="PF00144"/>
    </source>
</evidence>
<accession>A0A162FC85</accession>
<dbReference type="SUPFAM" id="SSF56601">
    <property type="entry name" value="beta-lactamase/transpeptidase-like"/>
    <property type="match status" value="1"/>
</dbReference>
<evidence type="ECO:0000313" key="3">
    <source>
        <dbReference type="Proteomes" id="UP000076715"/>
    </source>
</evidence>
<keyword evidence="2" id="KW-0378">Hydrolase</keyword>
<dbReference type="STRING" id="1642818.AWE51_23430"/>
<dbReference type="InterPro" id="IPR012338">
    <property type="entry name" value="Beta-lactam/transpept-like"/>
</dbReference>
<evidence type="ECO:0000313" key="2">
    <source>
        <dbReference type="EMBL" id="KZS41106.1"/>
    </source>
</evidence>
<sequence length="364" mass="41572">MMIKKLATSVIFILFFCTICHSQIKYQYSEPKDLNDGWKTENLKSQNIDTTRIYKMFTQLHNNKHKLHSVLLVKNNQIIIEEYFNGHVVNKPHDLRSTTKSIRSILLGIAIDKGFIDSIDDPISKYLKNKIPNKNLDDRKEKITIKHLVTMSTGLDCNDWNKKSKGQEDKVYKKKDWIQYTLDLPMINEPGTVSNYCSMGVVILAEIISQASGMSIDNFSEKYLFSPLGISNISWGHTSDKDVIASGKRLYMTSRDMAKIGRLILHNGIFNETQIVSKKWIEESTSPKTKITGIDYCYLWWNIPFKINGKVINSKIATGNGGQYIMVFPKLDMVAVFTGGAYNSQEDKLPFAILNDVFLPTFVN</sequence>
<feature type="domain" description="Beta-lactamase-related" evidence="1">
    <location>
        <begin position="69"/>
        <end position="337"/>
    </location>
</feature>
<dbReference type="GO" id="GO:0016787">
    <property type="term" value="F:hydrolase activity"/>
    <property type="evidence" value="ECO:0007669"/>
    <property type="project" value="UniProtKB-KW"/>
</dbReference>
<name>A0A162FC85_9FLAO</name>
<organism evidence="2 3">
    <name type="scientific">Aquimarina aggregata</name>
    <dbReference type="NCBI Taxonomy" id="1642818"/>
    <lineage>
        <taxon>Bacteria</taxon>
        <taxon>Pseudomonadati</taxon>
        <taxon>Bacteroidota</taxon>
        <taxon>Flavobacteriia</taxon>
        <taxon>Flavobacteriales</taxon>
        <taxon>Flavobacteriaceae</taxon>
        <taxon>Aquimarina</taxon>
    </lineage>
</organism>
<dbReference type="RefSeq" id="WP_066312917.1">
    <property type="nucleotide sequence ID" value="NZ_LQRT01000007.1"/>
</dbReference>
<dbReference type="PANTHER" id="PTHR43283">
    <property type="entry name" value="BETA-LACTAMASE-RELATED"/>
    <property type="match status" value="1"/>
</dbReference>
<protein>
    <submittedName>
        <fullName evidence="2">Serine hydrolase</fullName>
    </submittedName>
</protein>
<reference evidence="2 3" key="1">
    <citation type="submission" date="2016-01" db="EMBL/GenBank/DDBJ databases">
        <title>The draft genome sequence of Aquimarina sp. RZW4-3-2.</title>
        <authorList>
            <person name="Wang Y."/>
        </authorList>
    </citation>
    <scope>NUCLEOTIDE SEQUENCE [LARGE SCALE GENOMIC DNA]</scope>
    <source>
        <strain evidence="2 3">RZW4-3-2</strain>
    </source>
</reference>
<gene>
    <name evidence="2" type="ORF">AWE51_23430</name>
</gene>
<dbReference type="InterPro" id="IPR050789">
    <property type="entry name" value="Diverse_Enzym_Activities"/>
</dbReference>
<dbReference type="PANTHER" id="PTHR43283:SF7">
    <property type="entry name" value="BETA-LACTAMASE-RELATED DOMAIN-CONTAINING PROTEIN"/>
    <property type="match status" value="1"/>
</dbReference>
<comment type="caution">
    <text evidence="2">The sequence shown here is derived from an EMBL/GenBank/DDBJ whole genome shotgun (WGS) entry which is preliminary data.</text>
</comment>
<dbReference type="Proteomes" id="UP000076715">
    <property type="component" value="Unassembled WGS sequence"/>
</dbReference>
<dbReference type="Pfam" id="PF00144">
    <property type="entry name" value="Beta-lactamase"/>
    <property type="match status" value="1"/>
</dbReference>
<dbReference type="Gene3D" id="3.40.710.10">
    <property type="entry name" value="DD-peptidase/beta-lactamase superfamily"/>
    <property type="match status" value="1"/>
</dbReference>